<dbReference type="InterPro" id="IPR007560">
    <property type="entry name" value="Restrct_endonuc_IV_Mrr"/>
</dbReference>
<dbReference type="InterPro" id="IPR011856">
    <property type="entry name" value="tRNA_endonuc-like_dom_sf"/>
</dbReference>
<dbReference type="Pfam" id="PF04471">
    <property type="entry name" value="Mrr_cat"/>
    <property type="match status" value="1"/>
</dbReference>
<proteinExistence type="predicted"/>
<dbReference type="PANTHER" id="PTHR30015">
    <property type="entry name" value="MRR RESTRICTION SYSTEM PROTEIN"/>
    <property type="match status" value="1"/>
</dbReference>
<keyword evidence="2" id="KW-0812">Transmembrane</keyword>
<evidence type="ECO:0000256" key="1">
    <source>
        <dbReference type="ARBA" id="ARBA00022801"/>
    </source>
</evidence>
<dbReference type="SUPFAM" id="SSF52980">
    <property type="entry name" value="Restriction endonuclease-like"/>
    <property type="match status" value="1"/>
</dbReference>
<organism evidence="4 5">
    <name type="scientific">Lacticaseibacillus paracasei NRIC 0644</name>
    <dbReference type="NCBI Taxonomy" id="1435038"/>
    <lineage>
        <taxon>Bacteria</taxon>
        <taxon>Bacillati</taxon>
        <taxon>Bacillota</taxon>
        <taxon>Bacilli</taxon>
        <taxon>Lactobacillales</taxon>
        <taxon>Lactobacillaceae</taxon>
        <taxon>Lacticaseibacillus</taxon>
    </lineage>
</organism>
<dbReference type="GO" id="GO:0003677">
    <property type="term" value="F:DNA binding"/>
    <property type="evidence" value="ECO:0007669"/>
    <property type="project" value="InterPro"/>
</dbReference>
<dbReference type="Proteomes" id="UP000032552">
    <property type="component" value="Unassembled WGS sequence"/>
</dbReference>
<dbReference type="AlphaFoldDB" id="A0A0C9P088"/>
<accession>A0A0C9P088</accession>
<feature type="transmembrane region" description="Helical" evidence="2">
    <location>
        <begin position="42"/>
        <end position="59"/>
    </location>
</feature>
<dbReference type="EMBL" id="BAYM01000247">
    <property type="protein sequence ID" value="GAN37735.1"/>
    <property type="molecule type" value="Genomic_DNA"/>
</dbReference>
<feature type="domain" description="Restriction endonuclease type IV Mrr" evidence="3">
    <location>
        <begin position="74"/>
        <end position="182"/>
    </location>
</feature>
<keyword evidence="4" id="KW-0540">Nuclease</keyword>
<evidence type="ECO:0000313" key="4">
    <source>
        <dbReference type="EMBL" id="GAN37735.1"/>
    </source>
</evidence>
<dbReference type="RefSeq" id="WP_016372888.1">
    <property type="nucleotide sequence ID" value="NZ_BAYM01000247.1"/>
</dbReference>
<evidence type="ECO:0000256" key="2">
    <source>
        <dbReference type="SAM" id="Phobius"/>
    </source>
</evidence>
<dbReference type="PANTHER" id="PTHR30015:SF6">
    <property type="entry name" value="SLL1429 PROTEIN"/>
    <property type="match status" value="1"/>
</dbReference>
<dbReference type="GO" id="GO:0009307">
    <property type="term" value="P:DNA restriction-modification system"/>
    <property type="evidence" value="ECO:0007669"/>
    <property type="project" value="InterPro"/>
</dbReference>
<evidence type="ECO:0000313" key="5">
    <source>
        <dbReference type="Proteomes" id="UP000032552"/>
    </source>
</evidence>
<reference evidence="5" key="1">
    <citation type="submission" date="2014-05" db="EMBL/GenBank/DDBJ databases">
        <title>Whole genome sequencing of Lactobacillus casei NRIC0644.</title>
        <authorList>
            <person name="Atarashi H."/>
            <person name="Yoshida Y."/>
            <person name="Fujimura S."/>
            <person name="Tanaka N."/>
            <person name="Shiwa Y."/>
            <person name="Yoshikawa H."/>
            <person name="Okada S."/>
            <person name="Nakagawa J."/>
        </authorList>
    </citation>
    <scope>NUCLEOTIDE SEQUENCE [LARGE SCALE GENOMIC DNA]</scope>
    <source>
        <strain evidence="5">NRIC0644</strain>
    </source>
</reference>
<keyword evidence="2" id="KW-1133">Transmembrane helix</keyword>
<name>A0A0C9P088_LACPA</name>
<sequence length="187" mass="21585">MRTLLKKAYQLLWGLFILALAYSFWARSFLPRQLRQYGDPASFGIISLFVVINAIMLYHHHFRFRDLKMETVDIMEGEKFESFCAYLLKRNGFNHIQLTQASGDQGIDIIARKKGKTIGFQCKRYTGFVGNKAVQEVWAGHHFYQLDEAAVITNSEFSDSAIALADDLGVMLIDRKKLKRLMRRLPS</sequence>
<dbReference type="GO" id="GO:0015666">
    <property type="term" value="F:restriction endodeoxyribonuclease activity"/>
    <property type="evidence" value="ECO:0007669"/>
    <property type="project" value="TreeGrafter"/>
</dbReference>
<keyword evidence="1" id="KW-0378">Hydrolase</keyword>
<dbReference type="Gene3D" id="3.40.1350.10">
    <property type="match status" value="1"/>
</dbReference>
<keyword evidence="2" id="KW-0472">Membrane</keyword>
<keyword evidence="4" id="KW-0255">Endonuclease</keyword>
<gene>
    <name evidence="4" type="ORF">LC0644_2324</name>
</gene>
<dbReference type="InterPro" id="IPR011335">
    <property type="entry name" value="Restrct_endonuc-II-like"/>
</dbReference>
<dbReference type="InterPro" id="IPR052906">
    <property type="entry name" value="Type_IV_Methyl-Rstrct_Enzyme"/>
</dbReference>
<evidence type="ECO:0000259" key="3">
    <source>
        <dbReference type="Pfam" id="PF04471"/>
    </source>
</evidence>
<protein>
    <submittedName>
        <fullName evidence="4">Mrr family endonuclease</fullName>
    </submittedName>
</protein>
<comment type="caution">
    <text evidence="4">The sequence shown here is derived from an EMBL/GenBank/DDBJ whole genome shotgun (WGS) entry which is preliminary data.</text>
</comment>